<proteinExistence type="predicted"/>
<accession>A0A642UFY9</accession>
<reference evidence="2 3" key="1">
    <citation type="submission" date="2019-07" db="EMBL/GenBank/DDBJ databases">
        <title>Genome assembly of two rare yeast pathogens: Diutina rugosa and Trichomonascus ciferrii.</title>
        <authorList>
            <person name="Mixao V."/>
            <person name="Saus E."/>
            <person name="Hansen A."/>
            <person name="Lass-Flor C."/>
            <person name="Gabaldon T."/>
        </authorList>
    </citation>
    <scope>NUCLEOTIDE SEQUENCE [LARGE SCALE GENOMIC DNA]</scope>
    <source>
        <strain evidence="2 3">CBS 613</strain>
    </source>
</reference>
<keyword evidence="3" id="KW-1185">Reference proteome</keyword>
<gene>
    <name evidence="2" type="ORF">DIURU_005017</name>
</gene>
<dbReference type="GeneID" id="54783668"/>
<evidence type="ECO:0000256" key="1">
    <source>
        <dbReference type="SAM" id="MobiDB-lite"/>
    </source>
</evidence>
<evidence type="ECO:0000313" key="2">
    <source>
        <dbReference type="EMBL" id="KAA8898162.1"/>
    </source>
</evidence>
<protein>
    <submittedName>
        <fullName evidence="2">Uncharacterized protein</fullName>
    </submittedName>
</protein>
<dbReference type="Proteomes" id="UP000449547">
    <property type="component" value="Unassembled WGS sequence"/>
</dbReference>
<sequence>MFSNNVTAVSSLCTSPEAPAGHQALGLVSIDDDGHIAKRSRSATPHYPGQFMFSPLETPLRTPAESPDLPTSLPPVGLMGPVTLPPIKHTPVAPAPAAVAPASAAPADTKKMNVSNLLS</sequence>
<dbReference type="EMBL" id="SWFT01000149">
    <property type="protein sequence ID" value="KAA8898162.1"/>
    <property type="molecule type" value="Genomic_DNA"/>
</dbReference>
<dbReference type="RefSeq" id="XP_034010419.1">
    <property type="nucleotide sequence ID" value="XM_034157953.1"/>
</dbReference>
<comment type="caution">
    <text evidence="2">The sequence shown here is derived from an EMBL/GenBank/DDBJ whole genome shotgun (WGS) entry which is preliminary data.</text>
</comment>
<dbReference type="VEuPathDB" id="FungiDB:DIURU_005017"/>
<name>A0A642UFY9_DIURU</name>
<dbReference type="AlphaFoldDB" id="A0A642UFY9"/>
<evidence type="ECO:0000313" key="3">
    <source>
        <dbReference type="Proteomes" id="UP000449547"/>
    </source>
</evidence>
<feature type="region of interest" description="Disordered" evidence="1">
    <location>
        <begin position="36"/>
        <end position="77"/>
    </location>
</feature>
<organism evidence="2 3">
    <name type="scientific">Diutina rugosa</name>
    <name type="common">Yeast</name>
    <name type="synonym">Candida rugosa</name>
    <dbReference type="NCBI Taxonomy" id="5481"/>
    <lineage>
        <taxon>Eukaryota</taxon>
        <taxon>Fungi</taxon>
        <taxon>Dikarya</taxon>
        <taxon>Ascomycota</taxon>
        <taxon>Saccharomycotina</taxon>
        <taxon>Pichiomycetes</taxon>
        <taxon>Debaryomycetaceae</taxon>
        <taxon>Diutina</taxon>
    </lineage>
</organism>